<dbReference type="PANTHER" id="PTHR23352">
    <property type="entry name" value="NEURAL PROLIFERATION DIFFERENTIATION AND CONTROL PROTEIN-1 NPDC-1 PROTEIN"/>
    <property type="match status" value="1"/>
</dbReference>
<feature type="signal peptide" evidence="3">
    <location>
        <begin position="1"/>
        <end position="23"/>
    </location>
</feature>
<dbReference type="AlphaFoldDB" id="A0AAJ6ZUE5"/>
<reference evidence="4" key="1">
    <citation type="submission" date="2025-08" db="UniProtKB">
        <authorList>
            <consortium name="RefSeq"/>
        </authorList>
    </citation>
    <scope>IDENTIFICATION</scope>
</reference>
<evidence type="ECO:0000256" key="2">
    <source>
        <dbReference type="SAM" id="Phobius"/>
    </source>
</evidence>
<dbReference type="RefSeq" id="XP_013179422.1">
    <property type="nucleotide sequence ID" value="XM_013323968.1"/>
</dbReference>
<gene>
    <name evidence="4" type="primary">LOC106126351</name>
</gene>
<evidence type="ECO:0000256" key="1">
    <source>
        <dbReference type="SAM" id="MobiDB-lite"/>
    </source>
</evidence>
<name>A0AAJ6ZUE5_PAPXU</name>
<accession>A0AAJ6ZUE5</accession>
<dbReference type="GeneID" id="106126351"/>
<keyword evidence="2" id="KW-0812">Transmembrane</keyword>
<feature type="chain" id="PRO_5042491817" evidence="3">
    <location>
        <begin position="24"/>
        <end position="375"/>
    </location>
</feature>
<keyword evidence="3" id="KW-0732">Signal</keyword>
<keyword evidence="2" id="KW-0472">Membrane</keyword>
<proteinExistence type="predicted"/>
<sequence>MHAIRVIVMVLTAWNVAEYYAKAVLPSDADYEDMAKHADENIAKLRTLLTAVDVPPASNGRSTLKPATTTINAQLNDWLEHMLRHSKRAWPNGHDDEENTAKPFAWTPQSSQYYYLEENQFRTKTTENYEETDDVMEHMKRLGLAPKISPRSENSNALVADEVDELTRGFDSTDRPRHTFLYETNASNLSDSIYSIAILIGVIAAITVSLIGLTYGLYVLSKKIRATGEPEYPAYGVTGPSDPNGDSRLAHSAHLYHYQHQKQQIIAMERGGVPEIRPGSVSEPESDEENEEGDYTVYECPGFATLRFAFYMLHVHSTIVTKQLNDFFLLLFVVFELPSNMRKTGDMEVKNPMFSDDPTPATPGKCEIVRPQPKE</sequence>
<evidence type="ECO:0000256" key="3">
    <source>
        <dbReference type="SAM" id="SignalP"/>
    </source>
</evidence>
<keyword evidence="2" id="KW-1133">Transmembrane helix</keyword>
<dbReference type="KEGG" id="pxu:106126351"/>
<dbReference type="GO" id="GO:0016020">
    <property type="term" value="C:membrane"/>
    <property type="evidence" value="ECO:0007669"/>
    <property type="project" value="InterPro"/>
</dbReference>
<protein>
    <submittedName>
        <fullName evidence="4">Uncharacterized protein LOC106126351</fullName>
    </submittedName>
</protein>
<organism evidence="4">
    <name type="scientific">Papilio xuthus</name>
    <name type="common">Asian swallowtail butterfly</name>
    <dbReference type="NCBI Taxonomy" id="66420"/>
    <lineage>
        <taxon>Eukaryota</taxon>
        <taxon>Metazoa</taxon>
        <taxon>Ecdysozoa</taxon>
        <taxon>Arthropoda</taxon>
        <taxon>Hexapoda</taxon>
        <taxon>Insecta</taxon>
        <taxon>Pterygota</taxon>
        <taxon>Neoptera</taxon>
        <taxon>Endopterygota</taxon>
        <taxon>Lepidoptera</taxon>
        <taxon>Glossata</taxon>
        <taxon>Ditrysia</taxon>
        <taxon>Papilionoidea</taxon>
        <taxon>Papilionidae</taxon>
        <taxon>Papilioninae</taxon>
        <taxon>Papilio</taxon>
    </lineage>
</organism>
<dbReference type="PANTHER" id="PTHR23352:SF2">
    <property type="entry name" value="NEURAL PROLIFERATION DIFFERENTIATION AND CONTROL PROTEIN 1"/>
    <property type="match status" value="1"/>
</dbReference>
<dbReference type="InterPro" id="IPR009635">
    <property type="entry name" value="NPDC1"/>
</dbReference>
<evidence type="ECO:0000313" key="4">
    <source>
        <dbReference type="RefSeq" id="XP_013179422.1"/>
    </source>
</evidence>
<dbReference type="Pfam" id="PF06809">
    <property type="entry name" value="NPDC1"/>
    <property type="match status" value="1"/>
</dbReference>
<dbReference type="Proteomes" id="UP000694872">
    <property type="component" value="Unplaced"/>
</dbReference>
<feature type="region of interest" description="Disordered" evidence="1">
    <location>
        <begin position="352"/>
        <end position="375"/>
    </location>
</feature>
<feature type="transmembrane region" description="Helical" evidence="2">
    <location>
        <begin position="193"/>
        <end position="220"/>
    </location>
</feature>